<dbReference type="CDD" id="cd07572">
    <property type="entry name" value="nit"/>
    <property type="match status" value="1"/>
</dbReference>
<feature type="domain" description="CN hydrolase" evidence="3">
    <location>
        <begin position="4"/>
        <end position="258"/>
    </location>
</feature>
<dbReference type="AlphaFoldDB" id="A0A2K9LTA2"/>
<evidence type="ECO:0000259" key="3">
    <source>
        <dbReference type="PROSITE" id="PS50263"/>
    </source>
</evidence>
<proteinExistence type="inferred from homology"/>
<dbReference type="PANTHER" id="PTHR23088:SF27">
    <property type="entry name" value="DEAMINATED GLUTATHIONE AMIDASE"/>
    <property type="match status" value="1"/>
</dbReference>
<organism evidence="4 5">
    <name type="scientific">Ketobacter alkanivorans</name>
    <dbReference type="NCBI Taxonomy" id="1917421"/>
    <lineage>
        <taxon>Bacteria</taxon>
        <taxon>Pseudomonadati</taxon>
        <taxon>Pseudomonadota</taxon>
        <taxon>Gammaproteobacteria</taxon>
        <taxon>Pseudomonadales</taxon>
        <taxon>Ketobacteraceae</taxon>
        <taxon>Ketobacter</taxon>
    </lineage>
</organism>
<dbReference type="InterPro" id="IPR036526">
    <property type="entry name" value="C-N_Hydrolase_sf"/>
</dbReference>
<dbReference type="InterPro" id="IPR001110">
    <property type="entry name" value="UPF0012_CS"/>
</dbReference>
<dbReference type="RefSeq" id="WP_101895419.1">
    <property type="nucleotide sequence ID" value="NZ_CP022684.1"/>
</dbReference>
<dbReference type="Pfam" id="PF00795">
    <property type="entry name" value="CN_hydrolase"/>
    <property type="match status" value="1"/>
</dbReference>
<dbReference type="EMBL" id="CP022684">
    <property type="protein sequence ID" value="AUM14044.1"/>
    <property type="molecule type" value="Genomic_DNA"/>
</dbReference>
<dbReference type="GO" id="GO:0016811">
    <property type="term" value="F:hydrolase activity, acting on carbon-nitrogen (but not peptide) bonds, in linear amides"/>
    <property type="evidence" value="ECO:0007669"/>
    <property type="project" value="InterPro"/>
</dbReference>
<dbReference type="KEGG" id="kak:Kalk_17130"/>
<dbReference type="PANTHER" id="PTHR23088">
    <property type="entry name" value="NITRILASE-RELATED"/>
    <property type="match status" value="1"/>
</dbReference>
<dbReference type="InterPro" id="IPR003010">
    <property type="entry name" value="C-N_Hydrolase"/>
</dbReference>
<reference evidence="5" key="1">
    <citation type="submission" date="2017-08" db="EMBL/GenBank/DDBJ databases">
        <title>Direct submision.</title>
        <authorList>
            <person name="Kim S.-J."/>
            <person name="Rhee S.-K."/>
        </authorList>
    </citation>
    <scope>NUCLEOTIDE SEQUENCE [LARGE SCALE GENOMIC DNA]</scope>
    <source>
        <strain evidence="5">GI5</strain>
    </source>
</reference>
<dbReference type="Gene3D" id="3.60.110.10">
    <property type="entry name" value="Carbon-nitrogen hydrolase"/>
    <property type="match status" value="1"/>
</dbReference>
<comment type="similarity">
    <text evidence="1">Belongs to the carbon-nitrogen hydrolase superfamily. NIT1/NIT2 family.</text>
</comment>
<accession>A0A2K9LTA2</accession>
<dbReference type="SUPFAM" id="SSF56317">
    <property type="entry name" value="Carbon-nitrogen hydrolase"/>
    <property type="match status" value="1"/>
</dbReference>
<gene>
    <name evidence="4" type="ORF">Kalk_17130</name>
</gene>
<dbReference type="PROSITE" id="PS50263">
    <property type="entry name" value="CN_HYDROLASE"/>
    <property type="match status" value="1"/>
</dbReference>
<evidence type="ECO:0000313" key="5">
    <source>
        <dbReference type="Proteomes" id="UP000235116"/>
    </source>
</evidence>
<sequence>MTVVRVAAVQMVSTFDVEANLRSAEQLLTQAADQGASMAVLPENFAVLDSDNLMRWGEEERKTRLFSQFLSQQARKLGMQIVGGTIPLRERMDGSGVTGNRVTASSLLFDEQGELQARYDKIHLFDVSVQDQQGQYLESRVIEPGTKTVATPSACGLLGLSVCYDLRFPELYQALTHEGCVAFTVPSAFTYRTGQAHWETLLRARAIENQAFVIAPNQGGKHSEKRETWGHSMIVDPWGAVLTQRESGAGIILADLDMGWLQEVRSAMPLPQHKRLKRAELT</sequence>
<keyword evidence="5" id="KW-1185">Reference proteome</keyword>
<name>A0A2K9LTA2_9GAMM</name>
<dbReference type="OrthoDB" id="9811121at2"/>
<dbReference type="Proteomes" id="UP000235116">
    <property type="component" value="Chromosome"/>
</dbReference>
<evidence type="ECO:0000256" key="1">
    <source>
        <dbReference type="ARBA" id="ARBA00010613"/>
    </source>
</evidence>
<evidence type="ECO:0000256" key="2">
    <source>
        <dbReference type="ARBA" id="ARBA00022801"/>
    </source>
</evidence>
<dbReference type="InterPro" id="IPR045254">
    <property type="entry name" value="Nit1/2_C-N_Hydrolase"/>
</dbReference>
<protein>
    <submittedName>
        <fullName evidence="4">Carbon-nitrogen hydrolase</fullName>
    </submittedName>
</protein>
<evidence type="ECO:0000313" key="4">
    <source>
        <dbReference type="EMBL" id="AUM14044.1"/>
    </source>
</evidence>
<dbReference type="PROSITE" id="PS01227">
    <property type="entry name" value="UPF0012"/>
    <property type="match status" value="1"/>
</dbReference>
<keyword evidence="2 4" id="KW-0378">Hydrolase</keyword>